<dbReference type="SUPFAM" id="SSF52540">
    <property type="entry name" value="P-loop containing nucleoside triphosphate hydrolases"/>
    <property type="match status" value="2"/>
</dbReference>
<proteinExistence type="inferred from homology"/>
<keyword evidence="5" id="KW-0547">Nucleotide-binding</keyword>
<protein>
    <submittedName>
        <fullName evidence="10">Putative HMP/thiamine import ATP-binding protein YkoD</fullName>
        <ecNumber evidence="10">3.6.3.-</ecNumber>
    </submittedName>
</protein>
<dbReference type="InterPro" id="IPR050095">
    <property type="entry name" value="ECF_ABC_transporter_ATP-bd"/>
</dbReference>
<dbReference type="PANTHER" id="PTHR43553">
    <property type="entry name" value="HEAVY METAL TRANSPORTER"/>
    <property type="match status" value="1"/>
</dbReference>
<comment type="caution">
    <text evidence="10">The sequence shown here is derived from an EMBL/GenBank/DDBJ whole genome shotgun (WGS) entry which is preliminary data.</text>
</comment>
<comment type="similarity">
    <text evidence="2">Belongs to the ABC transporter superfamily.</text>
</comment>
<dbReference type="InterPro" id="IPR017871">
    <property type="entry name" value="ABC_transporter-like_CS"/>
</dbReference>
<dbReference type="OrthoDB" id="501320at2"/>
<dbReference type="AlphaFoldDB" id="A0A0R3K368"/>
<dbReference type="CDD" id="cd03225">
    <property type="entry name" value="ABC_cobalt_CbiO_domain1"/>
    <property type="match status" value="1"/>
</dbReference>
<evidence type="ECO:0000256" key="8">
    <source>
        <dbReference type="ARBA" id="ARBA00023136"/>
    </source>
</evidence>
<feature type="domain" description="ABC transporter" evidence="9">
    <location>
        <begin position="286"/>
        <end position="516"/>
    </location>
</feature>
<comment type="subcellular location">
    <subcellularLocation>
        <location evidence="1">Cell membrane</location>
        <topology evidence="1">Peripheral membrane protein</topology>
    </subcellularLocation>
</comment>
<evidence type="ECO:0000256" key="6">
    <source>
        <dbReference type="ARBA" id="ARBA00022840"/>
    </source>
</evidence>
<evidence type="ECO:0000313" key="11">
    <source>
        <dbReference type="Proteomes" id="UP000052015"/>
    </source>
</evidence>
<keyword evidence="10" id="KW-0378">Hydrolase</keyword>
<dbReference type="GO" id="GO:0042626">
    <property type="term" value="F:ATPase-coupled transmembrane transporter activity"/>
    <property type="evidence" value="ECO:0007669"/>
    <property type="project" value="TreeGrafter"/>
</dbReference>
<accession>A0A0R3K368</accession>
<keyword evidence="6 10" id="KW-0067">ATP-binding</keyword>
<dbReference type="GO" id="GO:0005524">
    <property type="term" value="F:ATP binding"/>
    <property type="evidence" value="ECO:0007669"/>
    <property type="project" value="UniProtKB-KW"/>
</dbReference>
<dbReference type="PROSITE" id="PS00211">
    <property type="entry name" value="ABC_TRANSPORTER_1"/>
    <property type="match status" value="2"/>
</dbReference>
<dbReference type="InterPro" id="IPR015856">
    <property type="entry name" value="ABC_transpr_CbiO/EcfA_su"/>
</dbReference>
<dbReference type="Pfam" id="PF00005">
    <property type="entry name" value="ABC_tran"/>
    <property type="match status" value="2"/>
</dbReference>
<keyword evidence="3" id="KW-0813">Transport</keyword>
<dbReference type="PROSITE" id="PS50893">
    <property type="entry name" value="ABC_TRANSPORTER_2"/>
    <property type="match status" value="2"/>
</dbReference>
<dbReference type="STRING" id="908809.ABG79_00180"/>
<dbReference type="InterPro" id="IPR003593">
    <property type="entry name" value="AAA+_ATPase"/>
</dbReference>
<evidence type="ECO:0000313" key="10">
    <source>
        <dbReference type="EMBL" id="KRQ88014.1"/>
    </source>
</evidence>
<organism evidence="10 11">
    <name type="scientific">Caloramator mitchellensis</name>
    <dbReference type="NCBI Taxonomy" id="908809"/>
    <lineage>
        <taxon>Bacteria</taxon>
        <taxon>Bacillati</taxon>
        <taxon>Bacillota</taxon>
        <taxon>Clostridia</taxon>
        <taxon>Eubacteriales</taxon>
        <taxon>Clostridiaceae</taxon>
        <taxon>Caloramator</taxon>
    </lineage>
</organism>
<feature type="domain" description="ABC transporter" evidence="9">
    <location>
        <begin position="4"/>
        <end position="244"/>
    </location>
</feature>
<evidence type="ECO:0000256" key="3">
    <source>
        <dbReference type="ARBA" id="ARBA00022448"/>
    </source>
</evidence>
<keyword evidence="7" id="KW-1278">Translocase</keyword>
<dbReference type="GO" id="GO:0016887">
    <property type="term" value="F:ATP hydrolysis activity"/>
    <property type="evidence" value="ECO:0007669"/>
    <property type="project" value="InterPro"/>
</dbReference>
<keyword evidence="4" id="KW-1003">Cell membrane</keyword>
<sequence>MEAIKFTDFTYYYPNTTKSAIENINLTIEEGEFILIVGPSGGGKSTLLRAINGIVPNFYGGKIKGSVSIYNKNLREYSNREVISKVGFVFQDPEKQIIFNSVERELAFGLENLGYDQKDILRNISEACALFGLNDIRNKNTQNISGGEKQKVEIASVIAMNPEIILFDEPTSQLDPISAEEVSNSIIKLNKDLGKTILVVEQNIDRFIEFADRILFVNEGKIIKDFRKDNIFEYNSDIFLLPKISQYFRLAGYKEFPISLKEANRLIRNYEFNYTYTKDKCDKIVLSVENLNFEFSCGIRTLKDISFNLNSGEVVAVMGQNGAGKTTLFKIISGLIDNYKGNVFIKGVDLKKIETNKKLKMIGYLAQNPNLYFGRDTVFEEVAYSLKNIGEYNAEKVNKILEEFNLTEIKDKNPRDLSGGQKQRLAIACVAILEPEILIFDEPTRGIDIVQKKRIGEFVRNYANKGNTVIVITHDSDFVGDYCDTTILMFEGEIVAKGDTLDVLTESIYYSPIVTKLFRKKCRITNSNHAIELLKNVRW</sequence>
<dbReference type="NCBIfam" id="NF010167">
    <property type="entry name" value="PRK13648.1"/>
    <property type="match status" value="2"/>
</dbReference>
<keyword evidence="11" id="KW-1185">Reference proteome</keyword>
<dbReference type="GO" id="GO:0043190">
    <property type="term" value="C:ATP-binding cassette (ABC) transporter complex"/>
    <property type="evidence" value="ECO:0007669"/>
    <property type="project" value="TreeGrafter"/>
</dbReference>
<evidence type="ECO:0000256" key="2">
    <source>
        <dbReference type="ARBA" id="ARBA00005417"/>
    </source>
</evidence>
<gene>
    <name evidence="10" type="primary">ykoD</name>
    <name evidence="10" type="ORF">ABG79_00180</name>
</gene>
<dbReference type="Gene3D" id="3.40.50.300">
    <property type="entry name" value="P-loop containing nucleotide triphosphate hydrolases"/>
    <property type="match status" value="2"/>
</dbReference>
<dbReference type="EMBL" id="LKHP01000001">
    <property type="protein sequence ID" value="KRQ88014.1"/>
    <property type="molecule type" value="Genomic_DNA"/>
</dbReference>
<evidence type="ECO:0000256" key="4">
    <source>
        <dbReference type="ARBA" id="ARBA00022475"/>
    </source>
</evidence>
<reference evidence="10 11" key="1">
    <citation type="submission" date="2015-09" db="EMBL/GenBank/DDBJ databases">
        <title>Draft genome sequence of a Caloramator mitchellensis, a moderate thermophile from the Great Artesian Basin of Australia.</title>
        <authorList>
            <person name="Patel B.K."/>
        </authorList>
    </citation>
    <scope>NUCLEOTIDE SEQUENCE [LARGE SCALE GENOMIC DNA]</scope>
    <source>
        <strain evidence="10 11">VF08</strain>
    </source>
</reference>
<dbReference type="EC" id="3.6.3.-" evidence="10"/>
<evidence type="ECO:0000256" key="1">
    <source>
        <dbReference type="ARBA" id="ARBA00004202"/>
    </source>
</evidence>
<dbReference type="Proteomes" id="UP000052015">
    <property type="component" value="Unassembled WGS sequence"/>
</dbReference>
<name>A0A0R3K368_CALMK</name>
<dbReference type="InterPro" id="IPR027417">
    <property type="entry name" value="P-loop_NTPase"/>
</dbReference>
<dbReference type="InterPro" id="IPR003439">
    <property type="entry name" value="ABC_transporter-like_ATP-bd"/>
</dbReference>
<dbReference type="RefSeq" id="WP_083490262.1">
    <property type="nucleotide sequence ID" value="NZ_LKHP01000001.1"/>
</dbReference>
<evidence type="ECO:0000256" key="5">
    <source>
        <dbReference type="ARBA" id="ARBA00022741"/>
    </source>
</evidence>
<evidence type="ECO:0000256" key="7">
    <source>
        <dbReference type="ARBA" id="ARBA00022967"/>
    </source>
</evidence>
<dbReference type="SMART" id="SM00382">
    <property type="entry name" value="AAA"/>
    <property type="match status" value="2"/>
</dbReference>
<evidence type="ECO:0000259" key="9">
    <source>
        <dbReference type="PROSITE" id="PS50893"/>
    </source>
</evidence>
<keyword evidence="8" id="KW-0472">Membrane</keyword>